<keyword evidence="1" id="KW-0489">Methyltransferase</keyword>
<dbReference type="SUPFAM" id="SSF53335">
    <property type="entry name" value="S-adenosyl-L-methionine-dependent methyltransferases"/>
    <property type="match status" value="1"/>
</dbReference>
<organism evidence="3 6">
    <name type="scientific">Peptoanaerobacter stomatis</name>
    <dbReference type="NCBI Taxonomy" id="796937"/>
    <lineage>
        <taxon>Bacteria</taxon>
        <taxon>Bacillati</taxon>
        <taxon>Bacillota</taxon>
        <taxon>Clostridia</taxon>
        <taxon>Peptostreptococcales</taxon>
        <taxon>Filifactoraceae</taxon>
        <taxon>Peptoanaerobacter</taxon>
    </lineage>
</organism>
<dbReference type="GO" id="GO:0008168">
    <property type="term" value="F:methyltransferase activity"/>
    <property type="evidence" value="ECO:0007669"/>
    <property type="project" value="UniProtKB-KW"/>
</dbReference>
<dbReference type="Proteomes" id="UP000003379">
    <property type="component" value="Unassembled WGS sequence"/>
</dbReference>
<dbReference type="Pfam" id="PF04072">
    <property type="entry name" value="LCM"/>
    <property type="match status" value="1"/>
</dbReference>
<comment type="caution">
    <text evidence="3">The sequence shown here is derived from an EMBL/GenBank/DDBJ whole genome shotgun (WGS) entry which is preliminary data.</text>
</comment>
<name>G9X2H1_9FIRM</name>
<dbReference type="STRING" id="796937.HMPREF9630_00918"/>
<dbReference type="EMBL" id="AFZG01000085">
    <property type="protein sequence ID" value="EHL15868.1"/>
    <property type="molecule type" value="Genomic_DNA"/>
</dbReference>
<dbReference type="GO" id="GO:0032259">
    <property type="term" value="P:methylation"/>
    <property type="evidence" value="ECO:0007669"/>
    <property type="project" value="UniProtKB-KW"/>
</dbReference>
<evidence type="ECO:0008006" key="7">
    <source>
        <dbReference type="Google" id="ProtNLM"/>
    </source>
</evidence>
<evidence type="ECO:0000313" key="3">
    <source>
        <dbReference type="EMBL" id="EHL11041.1"/>
    </source>
</evidence>
<dbReference type="HOGENOM" id="CLU_069348_0_0_9"/>
<evidence type="ECO:0000313" key="4">
    <source>
        <dbReference type="EMBL" id="EHL15868.1"/>
    </source>
</evidence>
<evidence type="ECO:0000313" key="5">
    <source>
        <dbReference type="Proteomes" id="UP000003379"/>
    </source>
</evidence>
<dbReference type="Gene3D" id="3.40.50.150">
    <property type="entry name" value="Vaccinia Virus protein VP39"/>
    <property type="match status" value="1"/>
</dbReference>
<accession>G9X2H1</accession>
<dbReference type="RefSeq" id="WP_009524814.1">
    <property type="nucleotide sequence ID" value="NZ_JBQMYZ010000103.1"/>
</dbReference>
<evidence type="ECO:0000313" key="6">
    <source>
        <dbReference type="Proteomes" id="UP000006437"/>
    </source>
</evidence>
<sequence>MEIKFDGVMETLLITLYIRAKDANSKEPIINDKKAAQIISKIDYDFSKFENAWGSYYGTLARVKVMDEETRKFIAKNPDCVIVSVGCGLDTRFERVDNGKITWYNLDFPEVIEKRNLLFEKNSRVIDIPKSALDESWGKDIKTNGKPLLILSEGVLMYLKEDEVKKFLNILTDSFDSFEAHFDLLYKGLVKRSKEHDTLKHMKVNFEYGVKDGSELVKLNPKLKQIGLINFTREMKKFPLGIKKIFLPLMYIANDRLGMYTYNK</sequence>
<dbReference type="PATRIC" id="fig|796937.3.peg.1812"/>
<evidence type="ECO:0000256" key="2">
    <source>
        <dbReference type="ARBA" id="ARBA00022679"/>
    </source>
</evidence>
<proteinExistence type="predicted"/>
<dbReference type="PANTHER" id="PTHR43619">
    <property type="entry name" value="S-ADENOSYL-L-METHIONINE-DEPENDENT METHYLTRANSFERASE YKTD-RELATED"/>
    <property type="match status" value="1"/>
</dbReference>
<dbReference type="Proteomes" id="UP000006437">
    <property type="component" value="Unassembled WGS sequence"/>
</dbReference>
<dbReference type="AlphaFoldDB" id="G9X2H1"/>
<dbReference type="InterPro" id="IPR029063">
    <property type="entry name" value="SAM-dependent_MTases_sf"/>
</dbReference>
<dbReference type="BioCyc" id="EBAC796937-HMP:GMGH-580-MONOMER"/>
<reference evidence="3 6" key="1">
    <citation type="submission" date="2011-08" db="EMBL/GenBank/DDBJ databases">
        <title>The Genome Sequence of Eubacteriaceae bacterium ACC19a.</title>
        <authorList>
            <consortium name="The Broad Institute Genome Sequencing Platform"/>
            <person name="Earl A."/>
            <person name="Ward D."/>
            <person name="Feldgarden M."/>
            <person name="Gevers D."/>
            <person name="Sizova M."/>
            <person name="Hazen A."/>
            <person name="Epstein S."/>
            <person name="Young S.K."/>
            <person name="Zeng Q."/>
            <person name="Gargeya S."/>
            <person name="Fitzgerald M."/>
            <person name="Haas B."/>
            <person name="Abouelleil A."/>
            <person name="Alvarado L."/>
            <person name="Arachchi H.M."/>
            <person name="Berlin A."/>
            <person name="Brown A."/>
            <person name="Chapman S.B."/>
            <person name="Chen Z."/>
            <person name="Dunbar C."/>
            <person name="Freedman E."/>
            <person name="Gearin G."/>
            <person name="Gellesch M."/>
            <person name="Goldberg J."/>
            <person name="Griggs A."/>
            <person name="Gujja S."/>
            <person name="Heiman D."/>
            <person name="Howarth C."/>
            <person name="Larson L."/>
            <person name="Lui A."/>
            <person name="MacDonald P.J.P."/>
            <person name="Montmayeur A."/>
            <person name="Murphy C."/>
            <person name="Neiman D."/>
            <person name="Pearson M."/>
            <person name="Priest M."/>
            <person name="Roberts A."/>
            <person name="Saif S."/>
            <person name="Shea T."/>
            <person name="Shenoy N."/>
            <person name="Sisk P."/>
            <person name="Stolte C."/>
            <person name="Sykes S."/>
            <person name="Wortman J."/>
            <person name="Nusbaum C."/>
            <person name="Birren B."/>
        </authorList>
    </citation>
    <scope>NUCLEOTIDE SEQUENCE [LARGE SCALE GENOMIC DNA]</scope>
    <source>
        <strain evidence="3 6">ACC19a</strain>
    </source>
</reference>
<reference evidence="4 5" key="2">
    <citation type="submission" date="2011-08" db="EMBL/GenBank/DDBJ databases">
        <title>The Genome Sequence of Eubacteriaceae bacterium CM5.</title>
        <authorList>
            <consortium name="The Broad Institute Genome Sequencing Platform"/>
            <person name="Earl A."/>
            <person name="Ward D."/>
            <person name="Feldgarden M."/>
            <person name="Gevers D."/>
            <person name="Sizova M."/>
            <person name="Hazen A."/>
            <person name="Epstein S."/>
            <person name="Young S.K."/>
            <person name="Zeng Q."/>
            <person name="Gargeya S."/>
            <person name="Fitzgerald M."/>
            <person name="Haas B."/>
            <person name="Abouelleil A."/>
            <person name="Alvarado L."/>
            <person name="Arachchi H.M."/>
            <person name="Berlin A."/>
            <person name="Brown A."/>
            <person name="Chapman S.B."/>
            <person name="Chen Z."/>
            <person name="Dunbar C."/>
            <person name="Freedman E."/>
            <person name="Gearin G."/>
            <person name="Gellesch M."/>
            <person name="Goldberg J."/>
            <person name="Griggs A."/>
            <person name="Gujja S."/>
            <person name="Heiman D."/>
            <person name="Howarth C."/>
            <person name="Larson L."/>
            <person name="Lui A."/>
            <person name="MacDonald P.J.P."/>
            <person name="Montmayeur A."/>
            <person name="Murphy C."/>
            <person name="Neiman D."/>
            <person name="Pearson M."/>
            <person name="Priest M."/>
            <person name="Roberts A."/>
            <person name="Saif S."/>
            <person name="Shea T."/>
            <person name="Shenoy N."/>
            <person name="Sisk P."/>
            <person name="Stolte C."/>
            <person name="Sykes S."/>
            <person name="Wortman J."/>
            <person name="Nusbaum C."/>
            <person name="Birren B."/>
        </authorList>
    </citation>
    <scope>NUCLEOTIDE SEQUENCE [LARGE SCALE GENOMIC DNA]</scope>
    <source>
        <strain evidence="4 5">CM5</strain>
    </source>
</reference>
<protein>
    <recommendedName>
        <fullName evidence="7">Leucine carboxyl methyltransferase</fullName>
    </recommendedName>
</protein>
<dbReference type="EMBL" id="AFZE01000056">
    <property type="protein sequence ID" value="EHL11041.1"/>
    <property type="molecule type" value="Genomic_DNA"/>
</dbReference>
<keyword evidence="2" id="KW-0808">Transferase</keyword>
<dbReference type="PANTHER" id="PTHR43619:SF2">
    <property type="entry name" value="S-ADENOSYL-L-METHIONINE-DEPENDENT METHYLTRANSFERASES SUPERFAMILY PROTEIN"/>
    <property type="match status" value="1"/>
</dbReference>
<dbReference type="PIRSF" id="PIRSF028177">
    <property type="entry name" value="Polyketide_synth_Omtfrase_TcmP"/>
    <property type="match status" value="1"/>
</dbReference>
<evidence type="ECO:0000256" key="1">
    <source>
        <dbReference type="ARBA" id="ARBA00022603"/>
    </source>
</evidence>
<gene>
    <name evidence="4" type="ORF">HMPREF9628_00791</name>
    <name evidence="3" type="ORF">HMPREF9629_00578</name>
</gene>
<dbReference type="InterPro" id="IPR007213">
    <property type="entry name" value="Ppm1/Ppm2/Tcmp"/>
</dbReference>
<dbReference type="InterPro" id="IPR016874">
    <property type="entry name" value="TcmP-like"/>
</dbReference>
<accession>G9XFX5</accession>